<dbReference type="InterPro" id="IPR036097">
    <property type="entry name" value="HisK_dim/P_sf"/>
</dbReference>
<keyword evidence="10" id="KW-1185">Reference proteome</keyword>
<sequence length="600" mass="67200">MQDEKIAITKYKGSIDEQTAVLEAAGLIGVSTDQHLTVLKAFGDTAAFLKNDNFNFQLTELLNEEVAAIVKAAAHQALKSNEKVSLNNFNLHRDGLLDKNSVNITINPFFITGSKERQLLILFSSNKRKTKINALSDSSNSDHLSLKYLDSLEQELVKAKINLETAYELVNSSNENVQSFNEELQSANEEMQSSNEELQSVNEELQTINQEQKDTNDELMESNDDLNNYFRSNTNGQLFVDQNMMLKRYSPGAIKHINLRASDIGRPLAHITTNIKFETLIEDIRQVMKDGKIITREAESSEGKIYQVMTMPYIRNNTGETDGAIVSFYEITELKNLLSALDISNKSLTDSVAAIEISRGQLSESLDKEKQLNILKTRFVSMASHEFKTPLTSIQLSASLIGKLAIEFDNPMLKKYTETIKNAVKNLTNILNDFLSLELLETGKIKPILIQLDVVKFSEEITEDMQSLAKTQQSIVYHHTGNGRIATFNPSLLKNSLINLISNAIKYSGPDSSIEFYTKITKDNFTIVVKDNGIGIPKKDQIHLFQAFFRAHNTGNIPGTGLGLNIVGRYTTLMNGKIKFKSKENIGTSFTLTFPIKQVK</sequence>
<evidence type="ECO:0000256" key="3">
    <source>
        <dbReference type="ARBA" id="ARBA00022553"/>
    </source>
</evidence>
<dbReference type="Pfam" id="PF13596">
    <property type="entry name" value="PAS_10"/>
    <property type="match status" value="1"/>
</dbReference>
<evidence type="ECO:0000259" key="8">
    <source>
        <dbReference type="PROSITE" id="PS50109"/>
    </source>
</evidence>
<dbReference type="OrthoDB" id="9813151at2"/>
<dbReference type="EC" id="2.7.13.3" evidence="2"/>
<dbReference type="AlphaFoldDB" id="A0A179DP31"/>
<dbReference type="Gene3D" id="1.10.287.130">
    <property type="match status" value="1"/>
</dbReference>
<dbReference type="Proteomes" id="UP000078459">
    <property type="component" value="Unassembled WGS sequence"/>
</dbReference>
<dbReference type="InterPro" id="IPR004358">
    <property type="entry name" value="Sig_transdc_His_kin-like_C"/>
</dbReference>
<dbReference type="Gene3D" id="3.30.565.10">
    <property type="entry name" value="Histidine kinase-like ATPase, C-terminal domain"/>
    <property type="match status" value="1"/>
</dbReference>
<dbReference type="PRINTS" id="PR00344">
    <property type="entry name" value="BCTRLSENSOR"/>
</dbReference>
<dbReference type="GO" id="GO:0000155">
    <property type="term" value="F:phosphorelay sensor kinase activity"/>
    <property type="evidence" value="ECO:0007669"/>
    <property type="project" value="InterPro"/>
</dbReference>
<protein>
    <recommendedName>
        <fullName evidence="2">histidine kinase</fullName>
        <ecNumber evidence="2">2.7.13.3</ecNumber>
    </recommendedName>
</protein>
<dbReference type="SUPFAM" id="SSF55785">
    <property type="entry name" value="PYP-like sensor domain (PAS domain)"/>
    <property type="match status" value="1"/>
</dbReference>
<keyword evidence="6" id="KW-0902">Two-component regulatory system</keyword>
<dbReference type="InterPro" id="IPR035965">
    <property type="entry name" value="PAS-like_dom_sf"/>
</dbReference>
<evidence type="ECO:0000256" key="1">
    <source>
        <dbReference type="ARBA" id="ARBA00000085"/>
    </source>
</evidence>
<dbReference type="InterPro" id="IPR005467">
    <property type="entry name" value="His_kinase_dom"/>
</dbReference>
<evidence type="ECO:0000256" key="6">
    <source>
        <dbReference type="ARBA" id="ARBA00023012"/>
    </source>
</evidence>
<dbReference type="CDD" id="cd00082">
    <property type="entry name" value="HisKA"/>
    <property type="match status" value="1"/>
</dbReference>
<dbReference type="SMART" id="SM00388">
    <property type="entry name" value="HisKA"/>
    <property type="match status" value="1"/>
</dbReference>
<dbReference type="Gene3D" id="3.30.450.20">
    <property type="entry name" value="PAS domain"/>
    <property type="match status" value="1"/>
</dbReference>
<dbReference type="EMBL" id="LWHJ01000011">
    <property type="protein sequence ID" value="OAQ42309.1"/>
    <property type="molecule type" value="Genomic_DNA"/>
</dbReference>
<reference evidence="9 10" key="1">
    <citation type="submission" date="2016-04" db="EMBL/GenBank/DDBJ databases">
        <authorList>
            <person name="Evans L.H."/>
            <person name="Alamgir A."/>
            <person name="Owens N."/>
            <person name="Weber N.D."/>
            <person name="Virtaneva K."/>
            <person name="Barbian K."/>
            <person name="Babar A."/>
            <person name="Rosenke K."/>
        </authorList>
    </citation>
    <scope>NUCLEOTIDE SEQUENCE [LARGE SCALE GENOMIC DNA]</scope>
    <source>
        <strain evidence="9 10">CCM 8644</strain>
    </source>
</reference>
<keyword evidence="3" id="KW-0597">Phosphoprotein</keyword>
<dbReference type="RefSeq" id="WP_068821337.1">
    <property type="nucleotide sequence ID" value="NZ_LWHJ01000011.1"/>
</dbReference>
<evidence type="ECO:0000256" key="7">
    <source>
        <dbReference type="SAM" id="Coils"/>
    </source>
</evidence>
<keyword evidence="4" id="KW-0808">Transferase</keyword>
<dbReference type="PANTHER" id="PTHR43711">
    <property type="entry name" value="TWO-COMPONENT HISTIDINE KINASE"/>
    <property type="match status" value="1"/>
</dbReference>
<feature type="domain" description="Histidine kinase" evidence="8">
    <location>
        <begin position="382"/>
        <end position="598"/>
    </location>
</feature>
<dbReference type="Pfam" id="PF00512">
    <property type="entry name" value="HisKA"/>
    <property type="match status" value="1"/>
</dbReference>
<dbReference type="InterPro" id="IPR003661">
    <property type="entry name" value="HisK_dim/P_dom"/>
</dbReference>
<dbReference type="STRING" id="1826909.A5893_04135"/>
<dbReference type="SUPFAM" id="SSF47384">
    <property type="entry name" value="Homodimeric domain of signal transducing histidine kinase"/>
    <property type="match status" value="1"/>
</dbReference>
<dbReference type="InterPro" id="IPR003594">
    <property type="entry name" value="HATPase_dom"/>
</dbReference>
<dbReference type="CDD" id="cd00075">
    <property type="entry name" value="HATPase"/>
    <property type="match status" value="1"/>
</dbReference>
<dbReference type="InterPro" id="IPR036890">
    <property type="entry name" value="HATPase_C_sf"/>
</dbReference>
<keyword evidence="7" id="KW-0175">Coiled coil</keyword>
<proteinExistence type="predicted"/>
<feature type="coiled-coil region" evidence="7">
    <location>
        <begin position="149"/>
        <end position="229"/>
    </location>
</feature>
<evidence type="ECO:0000256" key="2">
    <source>
        <dbReference type="ARBA" id="ARBA00012438"/>
    </source>
</evidence>
<dbReference type="InterPro" id="IPR050736">
    <property type="entry name" value="Sensor_HK_Regulatory"/>
</dbReference>
<dbReference type="PROSITE" id="PS50109">
    <property type="entry name" value="HIS_KIN"/>
    <property type="match status" value="1"/>
</dbReference>
<evidence type="ECO:0000256" key="4">
    <source>
        <dbReference type="ARBA" id="ARBA00022679"/>
    </source>
</evidence>
<gene>
    <name evidence="9" type="ORF">A5893_04135</name>
</gene>
<comment type="catalytic activity">
    <reaction evidence="1">
        <text>ATP + protein L-histidine = ADP + protein N-phospho-L-histidine.</text>
        <dbReference type="EC" id="2.7.13.3"/>
    </reaction>
</comment>
<dbReference type="SMART" id="SM00387">
    <property type="entry name" value="HATPase_c"/>
    <property type="match status" value="1"/>
</dbReference>
<reference evidence="9 10" key="2">
    <citation type="submission" date="2016-06" db="EMBL/GenBank/DDBJ databases">
        <title>Pedobacter psychrophilus sp. nov., isolated from Antarctic fragmentary rock.</title>
        <authorList>
            <person name="Svec P."/>
        </authorList>
    </citation>
    <scope>NUCLEOTIDE SEQUENCE [LARGE SCALE GENOMIC DNA]</scope>
    <source>
        <strain evidence="9 10">CCM 8644</strain>
    </source>
</reference>
<evidence type="ECO:0000313" key="10">
    <source>
        <dbReference type="Proteomes" id="UP000078459"/>
    </source>
</evidence>
<organism evidence="9 10">
    <name type="scientific">Pedobacter psychrophilus</name>
    <dbReference type="NCBI Taxonomy" id="1826909"/>
    <lineage>
        <taxon>Bacteria</taxon>
        <taxon>Pseudomonadati</taxon>
        <taxon>Bacteroidota</taxon>
        <taxon>Sphingobacteriia</taxon>
        <taxon>Sphingobacteriales</taxon>
        <taxon>Sphingobacteriaceae</taxon>
        <taxon>Pedobacter</taxon>
    </lineage>
</organism>
<name>A0A179DP31_9SPHI</name>
<keyword evidence="5 9" id="KW-0418">Kinase</keyword>
<evidence type="ECO:0000256" key="5">
    <source>
        <dbReference type="ARBA" id="ARBA00022777"/>
    </source>
</evidence>
<dbReference type="Pfam" id="PF02518">
    <property type="entry name" value="HATPase_c"/>
    <property type="match status" value="1"/>
</dbReference>
<dbReference type="SUPFAM" id="SSF55874">
    <property type="entry name" value="ATPase domain of HSP90 chaperone/DNA topoisomerase II/histidine kinase"/>
    <property type="match status" value="1"/>
</dbReference>
<evidence type="ECO:0000313" key="9">
    <source>
        <dbReference type="EMBL" id="OAQ42309.1"/>
    </source>
</evidence>
<accession>A0A179DP31</accession>
<comment type="caution">
    <text evidence="9">The sequence shown here is derived from an EMBL/GenBank/DDBJ whole genome shotgun (WGS) entry which is preliminary data.</text>
</comment>
<dbReference type="PANTHER" id="PTHR43711:SF26">
    <property type="entry name" value="SENSOR HISTIDINE KINASE RCSC"/>
    <property type="match status" value="1"/>
</dbReference>